<proteinExistence type="predicted"/>
<sequence length="147" mass="17309">MNNSGIQSHTLYLEKAGVEELYASSKEWKSDLDFFREDLQFLRNLMRSYFIWIVEKGNADDIRILNDGLNGLTRKCRCLIKKVDKHMESLVQVFEASYSEYFQRLSEEHSQLAVEVENLKKEFREVKKDVFVIAQHAIEIKKSQLLS</sequence>
<evidence type="ECO:0000256" key="1">
    <source>
        <dbReference type="SAM" id="Coils"/>
    </source>
</evidence>
<protein>
    <submittedName>
        <fullName evidence="2">Uncharacterized protein</fullName>
    </submittedName>
</protein>
<keyword evidence="3" id="KW-1185">Reference proteome</keyword>
<dbReference type="OrthoDB" id="1441145at2"/>
<dbReference type="AlphaFoldDB" id="A0A4Q8QJL7"/>
<comment type="caution">
    <text evidence="2">The sequence shown here is derived from an EMBL/GenBank/DDBJ whole genome shotgun (WGS) entry which is preliminary data.</text>
</comment>
<dbReference type="Proteomes" id="UP000291981">
    <property type="component" value="Unassembled WGS sequence"/>
</dbReference>
<evidence type="ECO:0000313" key="2">
    <source>
        <dbReference type="EMBL" id="TAI48426.1"/>
    </source>
</evidence>
<gene>
    <name evidence="2" type="ORF">EW142_01060</name>
</gene>
<keyword evidence="1" id="KW-0175">Coiled coil</keyword>
<dbReference type="EMBL" id="SGIU01000001">
    <property type="protein sequence ID" value="TAI48426.1"/>
    <property type="molecule type" value="Genomic_DNA"/>
</dbReference>
<name>A0A4Q8QJL7_9FLAO</name>
<accession>A0A4Q8QJL7</accession>
<feature type="coiled-coil region" evidence="1">
    <location>
        <begin position="102"/>
        <end position="129"/>
    </location>
</feature>
<evidence type="ECO:0000313" key="3">
    <source>
        <dbReference type="Proteomes" id="UP000291981"/>
    </source>
</evidence>
<organism evidence="2 3">
    <name type="scientific">Flagellimonas allohymeniacidonis</name>
    <dbReference type="NCBI Taxonomy" id="2517819"/>
    <lineage>
        <taxon>Bacteria</taxon>
        <taxon>Pseudomonadati</taxon>
        <taxon>Bacteroidota</taxon>
        <taxon>Flavobacteriia</taxon>
        <taxon>Flavobacteriales</taxon>
        <taxon>Flavobacteriaceae</taxon>
        <taxon>Flagellimonas</taxon>
    </lineage>
</organism>
<dbReference type="RefSeq" id="WP_130608427.1">
    <property type="nucleotide sequence ID" value="NZ_SGIU01000001.1"/>
</dbReference>
<reference evidence="2 3" key="1">
    <citation type="submission" date="2019-02" db="EMBL/GenBank/DDBJ databases">
        <title>Draft genome sequence of Muricauda sp. 176CP4-71.</title>
        <authorList>
            <person name="Park J.-S."/>
        </authorList>
    </citation>
    <scope>NUCLEOTIDE SEQUENCE [LARGE SCALE GENOMIC DNA]</scope>
    <source>
        <strain evidence="2 3">176CP4-71</strain>
    </source>
</reference>